<reference evidence="4" key="1">
    <citation type="submission" date="2022-09" db="EMBL/GenBank/DDBJ databases">
        <title>Winslowiella arboricola sp. nov., isolated from bleeding cankers on broadleaf hosts.</title>
        <authorList>
            <person name="Brady C."/>
            <person name="Kaur S."/>
            <person name="Crampton B."/>
            <person name="Maddock D."/>
            <person name="Arnold D."/>
            <person name="Denman S."/>
        </authorList>
    </citation>
    <scope>NUCLEOTIDE SEQUENCE</scope>
    <source>
        <strain evidence="4">BAC 15a-03b</strain>
    </source>
</reference>
<name>A0A9J6PS93_9GAMM</name>
<keyword evidence="1" id="KW-0560">Oxidoreductase</keyword>
<comment type="caution">
    <text evidence="4">The sequence shown here is derived from an EMBL/GenBank/DDBJ whole genome shotgun (WGS) entry which is preliminary data.</text>
</comment>
<keyword evidence="5" id="KW-1185">Reference proteome</keyword>
<protein>
    <submittedName>
        <fullName evidence="4">FAD-binding oxidoreductase</fullName>
    </submittedName>
</protein>
<dbReference type="InterPro" id="IPR006076">
    <property type="entry name" value="FAD-dep_OxRdtase"/>
</dbReference>
<dbReference type="RefSeq" id="WP_267144513.1">
    <property type="nucleotide sequence ID" value="NZ_JAODIL010000081.1"/>
</dbReference>
<dbReference type="Pfam" id="PF01266">
    <property type="entry name" value="DAO"/>
    <property type="match status" value="1"/>
</dbReference>
<evidence type="ECO:0000313" key="4">
    <source>
        <dbReference type="EMBL" id="MCU5780330.1"/>
    </source>
</evidence>
<dbReference type="GO" id="GO:0005737">
    <property type="term" value="C:cytoplasm"/>
    <property type="evidence" value="ECO:0007669"/>
    <property type="project" value="TreeGrafter"/>
</dbReference>
<evidence type="ECO:0000259" key="3">
    <source>
        <dbReference type="Pfam" id="PF01266"/>
    </source>
</evidence>
<dbReference type="EMBL" id="JAODIM010000043">
    <property type="protein sequence ID" value="MCU5780330.1"/>
    <property type="molecule type" value="Genomic_DNA"/>
</dbReference>
<keyword evidence="2" id="KW-0732">Signal</keyword>
<dbReference type="SUPFAM" id="SSF51905">
    <property type="entry name" value="FAD/NAD(P)-binding domain"/>
    <property type="match status" value="1"/>
</dbReference>
<dbReference type="Gene3D" id="3.50.50.60">
    <property type="entry name" value="FAD/NAD(P)-binding domain"/>
    <property type="match status" value="1"/>
</dbReference>
<sequence length="395" mass="43312">MTQNKRVAVIGAGVLGLSVARSLALAGAKVTIFERDHIGAGTSTTTYAWVNSNGKSPESYHHLNVAAMHEHQKLQQQASSEGRWLIKSGTCEWATDAAQQEKLHTRVSKLLKLNYPAQAISREQLKTRVPEIRLEARAGEIWHFPEECLLFPTIFLAHLWEEARQHGAQLHTNCDVIDIQENEQGAKLELANGEIWQGDSVVLATGRWSQALMASLGLQLALIDANQPNKIACGFIATTAPLLTQLQTNLITPALNVRPDGGGRLLLQAPDLDHLANPAAPPNAEGWIGQEMLSRLRRTFDNMDSARIERIAIGQRSRPADGLPGIGYVTPQRRVYLMVTHSGMTLAPLLGRLGAEEVIHDRRSALLDDFAPDRLLGKSAQDFPAFSTLHFPAAQ</sequence>
<dbReference type="PANTHER" id="PTHR13847:SF289">
    <property type="entry name" value="GLYCINE OXIDASE"/>
    <property type="match status" value="1"/>
</dbReference>
<dbReference type="GO" id="GO:0016491">
    <property type="term" value="F:oxidoreductase activity"/>
    <property type="evidence" value="ECO:0007669"/>
    <property type="project" value="UniProtKB-KW"/>
</dbReference>
<dbReference type="AlphaFoldDB" id="A0A9J6PS93"/>
<gene>
    <name evidence="4" type="ORF">N5923_22805</name>
</gene>
<accession>A0A9J6PS93</accession>
<evidence type="ECO:0000256" key="1">
    <source>
        <dbReference type="ARBA" id="ARBA00023002"/>
    </source>
</evidence>
<feature type="domain" description="FAD dependent oxidoreductase" evidence="3">
    <location>
        <begin position="6"/>
        <end position="356"/>
    </location>
</feature>
<evidence type="ECO:0000256" key="2">
    <source>
        <dbReference type="SAM" id="SignalP"/>
    </source>
</evidence>
<feature type="chain" id="PRO_5039953575" evidence="2">
    <location>
        <begin position="27"/>
        <end position="395"/>
    </location>
</feature>
<feature type="signal peptide" evidence="2">
    <location>
        <begin position="1"/>
        <end position="26"/>
    </location>
</feature>
<evidence type="ECO:0000313" key="5">
    <source>
        <dbReference type="Proteomes" id="UP001064262"/>
    </source>
</evidence>
<organism evidence="4 5">
    <name type="scientific">Winslowiella arboricola</name>
    <dbReference type="NCBI Taxonomy" id="2978220"/>
    <lineage>
        <taxon>Bacteria</taxon>
        <taxon>Pseudomonadati</taxon>
        <taxon>Pseudomonadota</taxon>
        <taxon>Gammaproteobacteria</taxon>
        <taxon>Enterobacterales</taxon>
        <taxon>Erwiniaceae</taxon>
        <taxon>Winslowiella</taxon>
    </lineage>
</organism>
<proteinExistence type="predicted"/>
<dbReference type="Proteomes" id="UP001064262">
    <property type="component" value="Unassembled WGS sequence"/>
</dbReference>
<dbReference type="InterPro" id="IPR036188">
    <property type="entry name" value="FAD/NAD-bd_sf"/>
</dbReference>
<dbReference type="Gene3D" id="3.30.9.10">
    <property type="entry name" value="D-Amino Acid Oxidase, subunit A, domain 2"/>
    <property type="match status" value="1"/>
</dbReference>
<dbReference type="PANTHER" id="PTHR13847">
    <property type="entry name" value="SARCOSINE DEHYDROGENASE-RELATED"/>
    <property type="match status" value="1"/>
</dbReference>